<sequence>MDFKKEKRPVYLVAGALTELIAGFAYAWSVVQGPLIEKYGWTQTAASLAFTLLFVFTMVAQLTIGKRIAKLKVKTSLAISAVLYGIGMVGCGLIRGSILELYLYFGFFVGVSGAFAYPVLISYGVRLYPEKRGFGGGIMAAGFAMGALLWAPITAYLYQKTGNISLPFIILGIFFFIATLVLSRLIADIPPRFEEEFNQGEQKAQKGLFEKSRMEMFKSPFLYLVYPSLIVGIVTGLMIVTQGSGIVRTTFGMSVQTASVIVGLISTASAAGRLGWGAVSDRLGRQRVLIMIHCLMGFAMIMLLSVRSEPVYIVMLLITGLCYGGFSTMVAPLTSDIFGSIHFSENYSFMFSAFGVSSVIGPPLIAALKESTGGFTGAFSFGVIFSIIGAVLALLLSISVRRVKAKRAAGIESVQS</sequence>
<name>A0A1W2C9M5_9FIRM</name>
<dbReference type="Gene3D" id="1.20.1250.20">
    <property type="entry name" value="MFS general substrate transporter like domains"/>
    <property type="match status" value="2"/>
</dbReference>
<feature type="transmembrane region" description="Helical" evidence="6">
    <location>
        <begin position="374"/>
        <end position="398"/>
    </location>
</feature>
<dbReference type="OrthoDB" id="9793415at2"/>
<gene>
    <name evidence="8" type="ORF">SAMN02745168_2660</name>
</gene>
<evidence type="ECO:0000313" key="9">
    <source>
        <dbReference type="Proteomes" id="UP000192790"/>
    </source>
</evidence>
<evidence type="ECO:0000256" key="4">
    <source>
        <dbReference type="ARBA" id="ARBA00022989"/>
    </source>
</evidence>
<dbReference type="PROSITE" id="PS50850">
    <property type="entry name" value="MFS"/>
    <property type="match status" value="1"/>
</dbReference>
<dbReference type="PANTHER" id="PTHR11360:SF317">
    <property type="entry name" value="MAJOR FACILITATOR SUPERFAMILY (MFS) PROFILE DOMAIN-CONTAINING PROTEIN-RELATED"/>
    <property type="match status" value="1"/>
</dbReference>
<keyword evidence="2" id="KW-0813">Transport</keyword>
<feature type="transmembrane region" description="Helical" evidence="6">
    <location>
        <begin position="101"/>
        <end position="125"/>
    </location>
</feature>
<dbReference type="InterPro" id="IPR036259">
    <property type="entry name" value="MFS_trans_sf"/>
</dbReference>
<dbReference type="EMBL" id="FWXW01000008">
    <property type="protein sequence ID" value="SMC81883.1"/>
    <property type="molecule type" value="Genomic_DNA"/>
</dbReference>
<feature type="transmembrane region" description="Helical" evidence="6">
    <location>
        <begin position="164"/>
        <end position="187"/>
    </location>
</feature>
<feature type="transmembrane region" description="Helical" evidence="6">
    <location>
        <begin position="312"/>
        <end position="335"/>
    </location>
</feature>
<dbReference type="SUPFAM" id="SSF103473">
    <property type="entry name" value="MFS general substrate transporter"/>
    <property type="match status" value="1"/>
</dbReference>
<evidence type="ECO:0000256" key="5">
    <source>
        <dbReference type="ARBA" id="ARBA00023136"/>
    </source>
</evidence>
<feature type="transmembrane region" description="Helical" evidence="6">
    <location>
        <begin position="137"/>
        <end position="158"/>
    </location>
</feature>
<evidence type="ECO:0000256" key="2">
    <source>
        <dbReference type="ARBA" id="ARBA00022448"/>
    </source>
</evidence>
<keyword evidence="9" id="KW-1185">Reference proteome</keyword>
<feature type="transmembrane region" description="Helical" evidence="6">
    <location>
        <begin position="221"/>
        <end position="241"/>
    </location>
</feature>
<dbReference type="STRING" id="1122930.SAMN02745168_2660"/>
<comment type="subcellular location">
    <subcellularLocation>
        <location evidence="1">Cell membrane</location>
        <topology evidence="1">Multi-pass membrane protein</topology>
    </subcellularLocation>
</comment>
<dbReference type="AlphaFoldDB" id="A0A1W2C9M5"/>
<protein>
    <submittedName>
        <fullName evidence="8">MFS transporter, OFA family, oxalate/formate antiporter</fullName>
    </submittedName>
</protein>
<keyword evidence="5 6" id="KW-0472">Membrane</keyword>
<feature type="transmembrane region" description="Helical" evidence="6">
    <location>
        <begin position="288"/>
        <end position="306"/>
    </location>
</feature>
<dbReference type="GO" id="GO:0005886">
    <property type="term" value="C:plasma membrane"/>
    <property type="evidence" value="ECO:0007669"/>
    <property type="project" value="UniProtKB-SubCell"/>
</dbReference>
<dbReference type="InterPro" id="IPR011701">
    <property type="entry name" value="MFS"/>
</dbReference>
<organism evidence="8 9">
    <name type="scientific">Papillibacter cinnamivorans DSM 12816</name>
    <dbReference type="NCBI Taxonomy" id="1122930"/>
    <lineage>
        <taxon>Bacteria</taxon>
        <taxon>Bacillati</taxon>
        <taxon>Bacillota</taxon>
        <taxon>Clostridia</taxon>
        <taxon>Eubacteriales</taxon>
        <taxon>Oscillospiraceae</taxon>
        <taxon>Papillibacter</taxon>
    </lineage>
</organism>
<dbReference type="RefSeq" id="WP_084235331.1">
    <property type="nucleotide sequence ID" value="NZ_FWXW01000008.1"/>
</dbReference>
<feature type="transmembrane region" description="Helical" evidence="6">
    <location>
        <begin position="253"/>
        <end position="276"/>
    </location>
</feature>
<feature type="transmembrane region" description="Helical" evidence="6">
    <location>
        <begin position="43"/>
        <end position="64"/>
    </location>
</feature>
<dbReference type="Proteomes" id="UP000192790">
    <property type="component" value="Unassembled WGS sequence"/>
</dbReference>
<dbReference type="InterPro" id="IPR050327">
    <property type="entry name" value="Proton-linked_MCT"/>
</dbReference>
<evidence type="ECO:0000313" key="8">
    <source>
        <dbReference type="EMBL" id="SMC81883.1"/>
    </source>
</evidence>
<evidence type="ECO:0000256" key="3">
    <source>
        <dbReference type="ARBA" id="ARBA00022692"/>
    </source>
</evidence>
<feature type="transmembrane region" description="Helical" evidence="6">
    <location>
        <begin position="76"/>
        <end position="95"/>
    </location>
</feature>
<keyword evidence="3 6" id="KW-0812">Transmembrane</keyword>
<evidence type="ECO:0000259" key="7">
    <source>
        <dbReference type="PROSITE" id="PS50850"/>
    </source>
</evidence>
<dbReference type="PANTHER" id="PTHR11360">
    <property type="entry name" value="MONOCARBOXYLATE TRANSPORTER"/>
    <property type="match status" value="1"/>
</dbReference>
<feature type="transmembrane region" description="Helical" evidence="6">
    <location>
        <begin position="347"/>
        <end position="368"/>
    </location>
</feature>
<evidence type="ECO:0000256" key="6">
    <source>
        <dbReference type="SAM" id="Phobius"/>
    </source>
</evidence>
<feature type="domain" description="Major facilitator superfamily (MFS) profile" evidence="7">
    <location>
        <begin position="1"/>
        <end position="401"/>
    </location>
</feature>
<dbReference type="Pfam" id="PF07690">
    <property type="entry name" value="MFS_1"/>
    <property type="match status" value="1"/>
</dbReference>
<proteinExistence type="predicted"/>
<keyword evidence="4 6" id="KW-1133">Transmembrane helix</keyword>
<evidence type="ECO:0000256" key="1">
    <source>
        <dbReference type="ARBA" id="ARBA00004651"/>
    </source>
</evidence>
<dbReference type="GO" id="GO:0022857">
    <property type="term" value="F:transmembrane transporter activity"/>
    <property type="evidence" value="ECO:0007669"/>
    <property type="project" value="InterPro"/>
</dbReference>
<accession>A0A1W2C9M5</accession>
<reference evidence="8 9" key="1">
    <citation type="submission" date="2017-04" db="EMBL/GenBank/DDBJ databases">
        <authorList>
            <person name="Afonso C.L."/>
            <person name="Miller P.J."/>
            <person name="Scott M.A."/>
            <person name="Spackman E."/>
            <person name="Goraichik I."/>
            <person name="Dimitrov K.M."/>
            <person name="Suarez D.L."/>
            <person name="Swayne D.E."/>
        </authorList>
    </citation>
    <scope>NUCLEOTIDE SEQUENCE [LARGE SCALE GENOMIC DNA]</scope>
    <source>
        <strain evidence="8 9">DSM 12816</strain>
    </source>
</reference>
<feature type="transmembrane region" description="Helical" evidence="6">
    <location>
        <begin position="12"/>
        <end position="31"/>
    </location>
</feature>
<dbReference type="InterPro" id="IPR020846">
    <property type="entry name" value="MFS_dom"/>
</dbReference>